<feature type="transmembrane region" description="Helical" evidence="1">
    <location>
        <begin position="1164"/>
        <end position="1188"/>
    </location>
</feature>
<organism evidence="3 4">
    <name type="scientific">Gallaecimonas pentaromativorans</name>
    <dbReference type="NCBI Taxonomy" id="584787"/>
    <lineage>
        <taxon>Bacteria</taxon>
        <taxon>Pseudomonadati</taxon>
        <taxon>Pseudomonadota</taxon>
        <taxon>Gammaproteobacteria</taxon>
        <taxon>Enterobacterales</taxon>
        <taxon>Gallaecimonadaceae</taxon>
        <taxon>Gallaecimonas</taxon>
    </lineage>
</organism>
<feature type="transmembrane region" description="Helical" evidence="1">
    <location>
        <begin position="659"/>
        <end position="678"/>
    </location>
</feature>
<evidence type="ECO:0000256" key="2">
    <source>
        <dbReference type="SAM" id="SignalP"/>
    </source>
</evidence>
<protein>
    <submittedName>
        <fullName evidence="3">Uncharacterized protein</fullName>
    </submittedName>
</protein>
<feature type="signal peptide" evidence="2">
    <location>
        <begin position="1"/>
        <end position="16"/>
    </location>
</feature>
<reference evidence="3 4" key="1">
    <citation type="submission" date="2018-11" db="EMBL/GenBank/DDBJ databases">
        <title>Genomic Encyclopedia of Type Strains, Phase IV (KMG-IV): sequencing the most valuable type-strain genomes for metagenomic binning, comparative biology and taxonomic classification.</title>
        <authorList>
            <person name="Goeker M."/>
        </authorList>
    </citation>
    <scope>NUCLEOTIDE SEQUENCE [LARGE SCALE GENOMIC DNA]</scope>
    <source>
        <strain evidence="3 4">DSM 21945</strain>
    </source>
</reference>
<feature type="transmembrane region" description="Helical" evidence="1">
    <location>
        <begin position="482"/>
        <end position="498"/>
    </location>
</feature>
<feature type="transmembrane region" description="Helical" evidence="1">
    <location>
        <begin position="1209"/>
        <end position="1230"/>
    </location>
</feature>
<keyword evidence="1" id="KW-0472">Membrane</keyword>
<sequence>MRVLLLLLLCCGQALAAIPKPLQPWQDWVLADQPFRHCPLNLGTEAQGAGDFACLWYRPLVLNLDDGAGQFSMTVSRYSDGWVWLPGEPGQSWPRQMQLDGKALALMNVGGRPALWVPKGEHRIDGHFGWSQLPVKLRLPQGVALVQLSLGGKGVGQPQREGGYLLLTREAQGSDSHQASLDVSVFRHFEDGLPATLTTVLRLDIAGPARELNLGKVLPDGYSVLTLQSELPARFDADGTLRIQALAGNKSLTIRARSLEAVSQLGFVQNGLMPGQEVWSVATDSRLRSLRFEGASPIDPNQTRMPAGWRQLPAFVLSPSQGLALVEQGRGRQQNQNSLHLSRDLWLDFSGKGYHFSDIISGTMRSDWRLDMAAPYQLQQARQAERALPLTEGPNGQRGIELRAQNLELDASGTLDNSNHWPVAGWQSGFDGVDMTLNLPPGYRLLGASGPQQVSYSWLGAWNLLDMFVLVLSAVLIFKLSGWRWALVAGVALAALFHEPGMPVWLVLNAAIALLLARELGGKFAKATAAYQWASLALLVLALLPFASHQVRALLHPQLEWPIQGQDRSLYEMPLPGTASAPQELERIEVTSSRPRSPNAPAKALADAAYQAPPVERYTDNQVASAGSGLPDWSWHRYQLRWSGPVAAGESLHLWVLPYWLRAPLIALAMLGLFAWLTRELKGRWPAKGAALVLALMLSPLPKPAEAALPDGQMLDALKARLTAPPECAPYCGALDEATLSAQDGRWQLELSAEALASRALPIPGAPGSWLPDTVLVDGAPSATSWHDGALWVALAKGRHQLTLSGPAADADRVNLGFRLVPNRVLVTLRGWQAQGLSSGHLSGNSLVLEREIKDAADFKTGKLSVKPYVKVVRTLHFGERWSVDTQVIRMAPESQPFSVFIPLLSGERLQSELPQGPDGVQLNFAAGQSQLRFTGILERREHLTLTAPPLRQRVEQWRLEPTNLWRLEATGTPQIQSLNGEDWQQLYQPRGGETLAVTLSRPRQLGGDTLAFDGVTLSLDVAGHGSSGQLVIEYRATLGGKHKLTLPAGWELVDARQDGAPLVLAKDADALTLPILPGEHNLGIKLRSTQGVSLVQGLPDINLGLGAANIDINLSLGSDRWLLFTHGPVMGPVVLYWSALVVFLLLAWGLSRTALLPIGFGDLLLLGLGLSTQAWSVLVLVLVWLMAVRWRAGKADLLAKSWFNPLQVALLILSALALLLLVFSVPAGLLSRPDMMVSDASSNHLHWYQDLSDGALPALWAFNLPLWVYKGAMLLWAIWLSFAVIRWVRLAWQGLNVGGFWHKKVWSDIATTAQPGETANPKD</sequence>
<keyword evidence="2" id="KW-0732">Signal</keyword>
<name>A0A3N1PD25_9GAMM</name>
<dbReference type="EMBL" id="RJUL01000006">
    <property type="protein sequence ID" value="ROQ24917.1"/>
    <property type="molecule type" value="Genomic_DNA"/>
</dbReference>
<accession>A0A3N1PD25</accession>
<dbReference type="Proteomes" id="UP000268033">
    <property type="component" value="Unassembled WGS sequence"/>
</dbReference>
<evidence type="ECO:0000256" key="1">
    <source>
        <dbReference type="SAM" id="Phobius"/>
    </source>
</evidence>
<proteinExistence type="predicted"/>
<dbReference type="STRING" id="584787.GCA_001247655_04039"/>
<dbReference type="RefSeq" id="WP_123421815.1">
    <property type="nucleotide sequence ID" value="NZ_RJUL01000006.1"/>
</dbReference>
<evidence type="ECO:0000313" key="4">
    <source>
        <dbReference type="Proteomes" id="UP000268033"/>
    </source>
</evidence>
<gene>
    <name evidence="3" type="ORF">EDC28_106165</name>
</gene>
<comment type="caution">
    <text evidence="3">The sequence shown here is derived from an EMBL/GenBank/DDBJ whole genome shotgun (WGS) entry which is preliminary data.</text>
</comment>
<feature type="transmembrane region" description="Helical" evidence="1">
    <location>
        <begin position="1134"/>
        <end position="1152"/>
    </location>
</feature>
<feature type="transmembrane region" description="Helical" evidence="1">
    <location>
        <begin position="1267"/>
        <end position="1286"/>
    </location>
</feature>
<keyword evidence="1" id="KW-1133">Transmembrane helix</keyword>
<keyword evidence="4" id="KW-1185">Reference proteome</keyword>
<feature type="transmembrane region" description="Helical" evidence="1">
    <location>
        <begin position="456"/>
        <end position="477"/>
    </location>
</feature>
<keyword evidence="1" id="KW-0812">Transmembrane</keyword>
<evidence type="ECO:0000313" key="3">
    <source>
        <dbReference type="EMBL" id="ROQ24917.1"/>
    </source>
</evidence>
<feature type="chain" id="PRO_5018329144" evidence="2">
    <location>
        <begin position="17"/>
        <end position="1324"/>
    </location>
</feature>